<reference evidence="2 3" key="1">
    <citation type="submission" date="2018-12" db="EMBL/GenBank/DDBJ databases">
        <title>The Draft Genome Sequence of the Soil Bacterium Pedobacter tournemirensis R1.</title>
        <authorList>
            <person name="He J."/>
        </authorList>
    </citation>
    <scope>NUCLEOTIDE SEQUENCE [LARGE SCALE GENOMIC DNA]</scope>
    <source>
        <strain evidence="2 3">R1</strain>
    </source>
</reference>
<sequence>MNTKNNEIETQSLGITNNVAMLTEKERAHLSQAKYYSYVYGIGLIYLSNGYWDCTNSSEAVEYLDQLGIPERR</sequence>
<keyword evidence="4" id="KW-1185">Reference proteome</keyword>
<accession>A0A4Q0MCX2</accession>
<dbReference type="AlphaFoldDB" id="A0A4Q0MCX2"/>
<protein>
    <submittedName>
        <fullName evidence="2">Uncharacterized protein</fullName>
    </submittedName>
</protein>
<evidence type="ECO:0000313" key="1">
    <source>
        <dbReference type="EMBL" id="KAA8483396.1"/>
    </source>
</evidence>
<evidence type="ECO:0000313" key="4">
    <source>
        <dbReference type="Proteomes" id="UP000322918"/>
    </source>
</evidence>
<dbReference type="Proteomes" id="UP000322918">
    <property type="component" value="Unassembled WGS sequence"/>
</dbReference>
<evidence type="ECO:0000313" key="2">
    <source>
        <dbReference type="EMBL" id="RXF70656.1"/>
    </source>
</evidence>
<proteinExistence type="predicted"/>
<organism evidence="2 3">
    <name type="scientific">Arcticibacter tournemirensis</name>
    <dbReference type="NCBI Taxonomy" id="699437"/>
    <lineage>
        <taxon>Bacteria</taxon>
        <taxon>Pseudomonadati</taxon>
        <taxon>Bacteroidota</taxon>
        <taxon>Sphingobacteriia</taxon>
        <taxon>Sphingobacteriales</taxon>
        <taxon>Sphingobacteriaceae</taxon>
        <taxon>Arcticibacter</taxon>
    </lineage>
</organism>
<name>A0A4Q0MCX2_9SPHI</name>
<comment type="caution">
    <text evidence="2">The sequence shown here is derived from an EMBL/GenBank/DDBJ whole genome shotgun (WGS) entry which is preliminary data.</text>
</comment>
<dbReference type="EMBL" id="VWNE01000012">
    <property type="protein sequence ID" value="KAA8483396.1"/>
    <property type="molecule type" value="Genomic_DNA"/>
</dbReference>
<reference evidence="1 4" key="2">
    <citation type="submission" date="2019-09" db="EMBL/GenBank/DDBJ databases">
        <title>Pararcticibacter amylolyticus gen. nov., sp. nov., isolated from a rottenly hemp rope, and reclassification of Pedobacter tournemirensis as Pararcticibacter tournemirensis comb. nov.</title>
        <authorList>
            <person name="Cai Y."/>
        </authorList>
    </citation>
    <scope>NUCLEOTIDE SEQUENCE [LARGE SCALE GENOMIC DNA]</scope>
    <source>
        <strain evidence="1 4">TF5-37.2-LB10</strain>
    </source>
</reference>
<evidence type="ECO:0000313" key="3">
    <source>
        <dbReference type="Proteomes" id="UP000290848"/>
    </source>
</evidence>
<dbReference type="EMBL" id="RXOC01000004">
    <property type="protein sequence ID" value="RXF70656.1"/>
    <property type="molecule type" value="Genomic_DNA"/>
</dbReference>
<dbReference type="RefSeq" id="WP_128768961.1">
    <property type="nucleotide sequence ID" value="NZ_RXOC01000004.1"/>
</dbReference>
<dbReference type="Proteomes" id="UP000290848">
    <property type="component" value="Unassembled WGS sequence"/>
</dbReference>
<gene>
    <name evidence="2" type="ORF">EKH83_08440</name>
    <name evidence="1" type="ORF">F1649_09410</name>
</gene>